<organism evidence="1 2">
    <name type="scientific">Trichonephila clavipes</name>
    <name type="common">Golden silk orbweaver</name>
    <name type="synonym">Nephila clavipes</name>
    <dbReference type="NCBI Taxonomy" id="2585209"/>
    <lineage>
        <taxon>Eukaryota</taxon>
        <taxon>Metazoa</taxon>
        <taxon>Ecdysozoa</taxon>
        <taxon>Arthropoda</taxon>
        <taxon>Chelicerata</taxon>
        <taxon>Arachnida</taxon>
        <taxon>Araneae</taxon>
        <taxon>Araneomorphae</taxon>
        <taxon>Entelegynae</taxon>
        <taxon>Araneoidea</taxon>
        <taxon>Nephilidae</taxon>
        <taxon>Trichonephila</taxon>
    </lineage>
</organism>
<gene>
    <name evidence="1" type="ORF">TNCV_2567891</name>
</gene>
<evidence type="ECO:0000313" key="2">
    <source>
        <dbReference type="Proteomes" id="UP000887159"/>
    </source>
</evidence>
<dbReference type="AlphaFoldDB" id="A0A8X7BNJ0"/>
<sequence length="67" mass="7654">MQHEAIDDGPRHFGHDDDFSTAIPMMEIGIRTDFGFNTQQFLEVDSNPLLIGYEFVVSSIRLLWGPQ</sequence>
<reference evidence="1" key="1">
    <citation type="submission" date="2020-08" db="EMBL/GenBank/DDBJ databases">
        <title>Multicomponent nature underlies the extraordinary mechanical properties of spider dragline silk.</title>
        <authorList>
            <person name="Kono N."/>
            <person name="Nakamura H."/>
            <person name="Mori M."/>
            <person name="Yoshida Y."/>
            <person name="Ohtoshi R."/>
            <person name="Malay A.D."/>
            <person name="Moran D.A.P."/>
            <person name="Tomita M."/>
            <person name="Numata K."/>
            <person name="Arakawa K."/>
        </authorList>
    </citation>
    <scope>NUCLEOTIDE SEQUENCE</scope>
</reference>
<protein>
    <submittedName>
        <fullName evidence="1">Uncharacterized protein</fullName>
    </submittedName>
</protein>
<dbReference type="EMBL" id="BMAU01021438">
    <property type="protein sequence ID" value="GFY36827.1"/>
    <property type="molecule type" value="Genomic_DNA"/>
</dbReference>
<proteinExistence type="predicted"/>
<name>A0A8X7BNJ0_TRICX</name>
<evidence type="ECO:0000313" key="1">
    <source>
        <dbReference type="EMBL" id="GFY36827.1"/>
    </source>
</evidence>
<comment type="caution">
    <text evidence="1">The sequence shown here is derived from an EMBL/GenBank/DDBJ whole genome shotgun (WGS) entry which is preliminary data.</text>
</comment>
<accession>A0A8X7BNJ0</accession>
<dbReference type="Proteomes" id="UP000887159">
    <property type="component" value="Unassembled WGS sequence"/>
</dbReference>
<keyword evidence="2" id="KW-1185">Reference proteome</keyword>